<proteinExistence type="predicted"/>
<dbReference type="OrthoDB" id="426235at2759"/>
<dbReference type="GO" id="GO:0005737">
    <property type="term" value="C:cytoplasm"/>
    <property type="evidence" value="ECO:0007669"/>
    <property type="project" value="TreeGrafter"/>
</dbReference>
<dbReference type="PANTHER" id="PTHR19288:SF90">
    <property type="entry name" value="OS08G0542600 PROTEIN"/>
    <property type="match status" value="1"/>
</dbReference>
<dbReference type="GO" id="GO:0016791">
    <property type="term" value="F:phosphatase activity"/>
    <property type="evidence" value="ECO:0007669"/>
    <property type="project" value="TreeGrafter"/>
</dbReference>
<dbReference type="SUPFAM" id="SSF56784">
    <property type="entry name" value="HAD-like"/>
    <property type="match status" value="1"/>
</dbReference>
<protein>
    <submittedName>
        <fullName evidence="1">Uncharacterized protein</fullName>
    </submittedName>
</protein>
<dbReference type="AlphaFoldDB" id="A0A9W7FYV1"/>
<name>A0A9W7FYV1_9STRA</name>
<sequence length="300" mass="32498">MALLQSTHVTPQILAKYDGFILDQFGCIHNGSSALPGCLDMIRHLCSEGKKLCILSNSSSAPSGTQKRLIDMGFPENAFTGAVTSGGECAKGLQETFKAKDTVKVFFFTWDSGNPKTASFLDLIGSKFQPTSEIEEADICVAHGTDCIMGGEALGSLRSSCNFTKATPYLEKLLARSVPMYSANPDLKAVNRNGVIEYMPGVIAAKYEELGGSVTWYGKPGKEHFEECVKLIGLPKEKIVHVGDSLHHDVKGANNSGVDCIWVVKTGIHNEEVEAKGIEKVLEDEGGFKPTWIVDGFRME</sequence>
<dbReference type="Pfam" id="PF13242">
    <property type="entry name" value="Hydrolase_like"/>
    <property type="match status" value="1"/>
</dbReference>
<organism evidence="1 2">
    <name type="scientific">Triparma columacea</name>
    <dbReference type="NCBI Taxonomy" id="722753"/>
    <lineage>
        <taxon>Eukaryota</taxon>
        <taxon>Sar</taxon>
        <taxon>Stramenopiles</taxon>
        <taxon>Ochrophyta</taxon>
        <taxon>Bolidophyceae</taxon>
        <taxon>Parmales</taxon>
        <taxon>Triparmaceae</taxon>
        <taxon>Triparma</taxon>
    </lineage>
</organism>
<keyword evidence="2" id="KW-1185">Reference proteome</keyword>
<dbReference type="EMBL" id="BRYA01000603">
    <property type="protein sequence ID" value="GMI25131.1"/>
    <property type="molecule type" value="Genomic_DNA"/>
</dbReference>
<dbReference type="PANTHER" id="PTHR19288">
    <property type="entry name" value="4-NITROPHENYLPHOSPHATASE-RELATED"/>
    <property type="match status" value="1"/>
</dbReference>
<dbReference type="InterPro" id="IPR023214">
    <property type="entry name" value="HAD_sf"/>
</dbReference>
<comment type="caution">
    <text evidence="1">The sequence shown here is derived from an EMBL/GenBank/DDBJ whole genome shotgun (WGS) entry which is preliminary data.</text>
</comment>
<evidence type="ECO:0000313" key="1">
    <source>
        <dbReference type="EMBL" id="GMI25131.1"/>
    </source>
</evidence>
<gene>
    <name evidence="1" type="ORF">TrCOL_g10798</name>
</gene>
<dbReference type="InterPro" id="IPR036412">
    <property type="entry name" value="HAD-like_sf"/>
</dbReference>
<accession>A0A9W7FYV1</accession>
<dbReference type="InterPro" id="IPR006357">
    <property type="entry name" value="HAD-SF_hydro_IIA"/>
</dbReference>
<evidence type="ECO:0000313" key="2">
    <source>
        <dbReference type="Proteomes" id="UP001165065"/>
    </source>
</evidence>
<dbReference type="Proteomes" id="UP001165065">
    <property type="component" value="Unassembled WGS sequence"/>
</dbReference>
<dbReference type="Gene3D" id="3.40.50.1000">
    <property type="entry name" value="HAD superfamily/HAD-like"/>
    <property type="match status" value="2"/>
</dbReference>
<dbReference type="Pfam" id="PF13344">
    <property type="entry name" value="Hydrolase_6"/>
    <property type="match status" value="1"/>
</dbReference>
<reference evidence="2" key="1">
    <citation type="journal article" date="2023" name="Commun. Biol.">
        <title>Genome analysis of Parmales, the sister group of diatoms, reveals the evolutionary specialization of diatoms from phago-mixotrophs to photoautotrophs.</title>
        <authorList>
            <person name="Ban H."/>
            <person name="Sato S."/>
            <person name="Yoshikawa S."/>
            <person name="Yamada K."/>
            <person name="Nakamura Y."/>
            <person name="Ichinomiya M."/>
            <person name="Sato N."/>
            <person name="Blanc-Mathieu R."/>
            <person name="Endo H."/>
            <person name="Kuwata A."/>
            <person name="Ogata H."/>
        </authorList>
    </citation>
    <scope>NUCLEOTIDE SEQUENCE [LARGE SCALE GENOMIC DNA]</scope>
</reference>